<proteinExistence type="predicted"/>
<protein>
    <submittedName>
        <fullName evidence="2">REP element-mobilizing transposase RayT</fullName>
    </submittedName>
</protein>
<name>A0A1M7A908_9GAMM</name>
<dbReference type="InterPro" id="IPR002686">
    <property type="entry name" value="Transposase_17"/>
</dbReference>
<evidence type="ECO:0000313" key="3">
    <source>
        <dbReference type="Proteomes" id="UP000184305"/>
    </source>
</evidence>
<dbReference type="SUPFAM" id="SSF143422">
    <property type="entry name" value="Transposase IS200-like"/>
    <property type="match status" value="1"/>
</dbReference>
<dbReference type="GO" id="GO:0043565">
    <property type="term" value="F:sequence-specific DNA binding"/>
    <property type="evidence" value="ECO:0007669"/>
    <property type="project" value="TreeGrafter"/>
</dbReference>
<dbReference type="GO" id="GO:0006313">
    <property type="term" value="P:DNA transposition"/>
    <property type="evidence" value="ECO:0007669"/>
    <property type="project" value="InterPro"/>
</dbReference>
<keyword evidence="3" id="KW-1185">Reference proteome</keyword>
<evidence type="ECO:0000259" key="1">
    <source>
        <dbReference type="SMART" id="SM01321"/>
    </source>
</evidence>
<sequence>MPMPSHPGYRALRRGRASCPGAAYLITTITRDRTPVFRHFPAACAAARCFETPTLLRDSHMLAWVLMPDHAHWLIQLGEVDSLAALINRLKSSSSRLAGKCTGTARGIWAAGFHDHGLRAEEDLQGVARYIVANPLRAGLVRRVGDYSFWNAVLL</sequence>
<dbReference type="GO" id="GO:0004803">
    <property type="term" value="F:transposase activity"/>
    <property type="evidence" value="ECO:0007669"/>
    <property type="project" value="InterPro"/>
</dbReference>
<dbReference type="EMBL" id="FRBQ01000001">
    <property type="protein sequence ID" value="SHL39213.1"/>
    <property type="molecule type" value="Genomic_DNA"/>
</dbReference>
<dbReference type="NCBIfam" id="NF047646">
    <property type="entry name" value="REP_Tyr_transpos"/>
    <property type="match status" value="1"/>
</dbReference>
<dbReference type="RefSeq" id="WP_073263358.1">
    <property type="nucleotide sequence ID" value="NZ_FRBQ01000001.1"/>
</dbReference>
<dbReference type="InterPro" id="IPR036515">
    <property type="entry name" value="Transposase_17_sf"/>
</dbReference>
<organism evidence="2 3">
    <name type="scientific">Phytopseudomonas punonensis</name>
    <dbReference type="NCBI Taxonomy" id="1220495"/>
    <lineage>
        <taxon>Bacteria</taxon>
        <taxon>Pseudomonadati</taxon>
        <taxon>Pseudomonadota</taxon>
        <taxon>Gammaproteobacteria</taxon>
        <taxon>Pseudomonadales</taxon>
        <taxon>Pseudomonadaceae</taxon>
        <taxon>Phytopseudomonas</taxon>
    </lineage>
</organism>
<dbReference type="STRING" id="1220495.SAMN05216288_1815"/>
<dbReference type="Gene3D" id="3.30.70.1290">
    <property type="entry name" value="Transposase IS200-like"/>
    <property type="match status" value="1"/>
</dbReference>
<gene>
    <name evidence="2" type="ORF">SAMN05216288_1815</name>
</gene>
<reference evidence="3" key="1">
    <citation type="submission" date="2016-11" db="EMBL/GenBank/DDBJ databases">
        <authorList>
            <person name="Varghese N."/>
            <person name="Submissions S."/>
        </authorList>
    </citation>
    <scope>NUCLEOTIDE SEQUENCE [LARGE SCALE GENOMIC DNA]</scope>
    <source>
        <strain evidence="3">CECT 8089</strain>
    </source>
</reference>
<accession>A0A1M7A908</accession>
<dbReference type="Proteomes" id="UP000184305">
    <property type="component" value="Unassembled WGS sequence"/>
</dbReference>
<dbReference type="PANTHER" id="PTHR36966">
    <property type="entry name" value="REP-ASSOCIATED TYROSINE TRANSPOSASE"/>
    <property type="match status" value="1"/>
</dbReference>
<dbReference type="Pfam" id="PF01797">
    <property type="entry name" value="Y1_Tnp"/>
    <property type="match status" value="1"/>
</dbReference>
<feature type="domain" description="Transposase IS200-like" evidence="1">
    <location>
        <begin position="19"/>
        <end position="134"/>
    </location>
</feature>
<dbReference type="PANTHER" id="PTHR36966:SF1">
    <property type="entry name" value="REP-ASSOCIATED TYROSINE TRANSPOSASE"/>
    <property type="match status" value="1"/>
</dbReference>
<dbReference type="SMART" id="SM01321">
    <property type="entry name" value="Y1_Tnp"/>
    <property type="match status" value="1"/>
</dbReference>
<dbReference type="InterPro" id="IPR052715">
    <property type="entry name" value="RAYT_transposase"/>
</dbReference>
<evidence type="ECO:0000313" key="2">
    <source>
        <dbReference type="EMBL" id="SHL39213.1"/>
    </source>
</evidence>
<dbReference type="AlphaFoldDB" id="A0A1M7A908"/>